<reference evidence="1 2" key="1">
    <citation type="journal article" date="2016" name="Mol. Biol. Evol.">
        <title>Comparative Genomics of Early-Diverging Mushroom-Forming Fungi Provides Insights into the Origins of Lignocellulose Decay Capabilities.</title>
        <authorList>
            <person name="Nagy L.G."/>
            <person name="Riley R."/>
            <person name="Tritt A."/>
            <person name="Adam C."/>
            <person name="Daum C."/>
            <person name="Floudas D."/>
            <person name="Sun H."/>
            <person name="Yadav J.S."/>
            <person name="Pangilinan J."/>
            <person name="Larsson K.H."/>
            <person name="Matsuura K."/>
            <person name="Barry K."/>
            <person name="Labutti K."/>
            <person name="Kuo R."/>
            <person name="Ohm R.A."/>
            <person name="Bhattacharya S.S."/>
            <person name="Shirouzu T."/>
            <person name="Yoshinaga Y."/>
            <person name="Martin F.M."/>
            <person name="Grigoriev I.V."/>
            <person name="Hibbett D.S."/>
        </authorList>
    </citation>
    <scope>NUCLEOTIDE SEQUENCE [LARGE SCALE GENOMIC DNA]</scope>
    <source>
        <strain evidence="1 2">HHB12029</strain>
    </source>
</reference>
<keyword evidence="2" id="KW-1185">Reference proteome</keyword>
<dbReference type="Proteomes" id="UP000077266">
    <property type="component" value="Unassembled WGS sequence"/>
</dbReference>
<dbReference type="EMBL" id="KV425950">
    <property type="protein sequence ID" value="KZV95874.1"/>
    <property type="molecule type" value="Genomic_DNA"/>
</dbReference>
<dbReference type="AlphaFoldDB" id="A0A165K6G4"/>
<organism evidence="1 2">
    <name type="scientific">Exidia glandulosa HHB12029</name>
    <dbReference type="NCBI Taxonomy" id="1314781"/>
    <lineage>
        <taxon>Eukaryota</taxon>
        <taxon>Fungi</taxon>
        <taxon>Dikarya</taxon>
        <taxon>Basidiomycota</taxon>
        <taxon>Agaricomycotina</taxon>
        <taxon>Agaricomycetes</taxon>
        <taxon>Auriculariales</taxon>
        <taxon>Exidiaceae</taxon>
        <taxon>Exidia</taxon>
    </lineage>
</organism>
<sequence>MPNLTQIDFRGASTKRVSDAITRILVDCAGRLFHFPSLTAVIFRVGPTLKNFPQRSSVHIQVLQLFLLTLRSVETLDEIHSVFRGLEFLDGDDGLLPQIQSLYQSRAAENEQDLVDSGSDVDQFENLATL</sequence>
<accession>A0A165K6G4</accession>
<dbReference type="InParanoid" id="A0A165K6G4"/>
<evidence type="ECO:0000313" key="2">
    <source>
        <dbReference type="Proteomes" id="UP000077266"/>
    </source>
</evidence>
<proteinExistence type="predicted"/>
<protein>
    <submittedName>
        <fullName evidence="1">Uncharacterized protein</fullName>
    </submittedName>
</protein>
<evidence type="ECO:0000313" key="1">
    <source>
        <dbReference type="EMBL" id="KZV95874.1"/>
    </source>
</evidence>
<gene>
    <name evidence="1" type="ORF">EXIGLDRAFT_765817</name>
</gene>
<name>A0A165K6G4_EXIGL</name>